<dbReference type="InterPro" id="IPR003016">
    <property type="entry name" value="2-oxoA_DH_lipoyl-BS"/>
</dbReference>
<dbReference type="InterPro" id="IPR036625">
    <property type="entry name" value="E3-bd_dom_sf"/>
</dbReference>
<evidence type="ECO:0000259" key="10">
    <source>
        <dbReference type="PROSITE" id="PS50968"/>
    </source>
</evidence>
<feature type="non-terminal residue" evidence="12">
    <location>
        <position position="327"/>
    </location>
</feature>
<dbReference type="GO" id="GO:0031405">
    <property type="term" value="F:lipoic acid binding"/>
    <property type="evidence" value="ECO:0007669"/>
    <property type="project" value="TreeGrafter"/>
</dbReference>
<dbReference type="InterPro" id="IPR011053">
    <property type="entry name" value="Single_hybrid_motif"/>
</dbReference>
<evidence type="ECO:0000256" key="6">
    <source>
        <dbReference type="ARBA" id="ARBA00022946"/>
    </source>
</evidence>
<dbReference type="InterPro" id="IPR004167">
    <property type="entry name" value="PSBD"/>
</dbReference>
<dbReference type="OrthoDB" id="15567at2759"/>
<dbReference type="InterPro" id="IPR023213">
    <property type="entry name" value="CAT-like_dom_sf"/>
</dbReference>
<comment type="subcellular location">
    <subcellularLocation>
        <location evidence="2">Mitochondrion matrix</location>
    </subcellularLocation>
</comment>
<dbReference type="FunFam" id="2.40.50.100:FF:000013">
    <property type="entry name" value="Dihydrolipoamide acetyltransferase component of pyruvate dehydrogenase complex"/>
    <property type="match status" value="1"/>
</dbReference>
<organism evidence="12 13">
    <name type="scientific">Genlisea aurea</name>
    <dbReference type="NCBI Taxonomy" id="192259"/>
    <lineage>
        <taxon>Eukaryota</taxon>
        <taxon>Viridiplantae</taxon>
        <taxon>Streptophyta</taxon>
        <taxon>Embryophyta</taxon>
        <taxon>Tracheophyta</taxon>
        <taxon>Spermatophyta</taxon>
        <taxon>Magnoliopsida</taxon>
        <taxon>eudicotyledons</taxon>
        <taxon>Gunneridae</taxon>
        <taxon>Pentapetalae</taxon>
        <taxon>asterids</taxon>
        <taxon>lamiids</taxon>
        <taxon>Lamiales</taxon>
        <taxon>Lentibulariaceae</taxon>
        <taxon>Genlisea</taxon>
    </lineage>
</organism>
<evidence type="ECO:0000313" key="13">
    <source>
        <dbReference type="Proteomes" id="UP000015453"/>
    </source>
</evidence>
<dbReference type="Gene3D" id="2.40.50.100">
    <property type="match status" value="1"/>
</dbReference>
<dbReference type="PROSITE" id="PS51826">
    <property type="entry name" value="PSBD"/>
    <property type="match status" value="1"/>
</dbReference>
<evidence type="ECO:0000256" key="8">
    <source>
        <dbReference type="ARBA" id="ARBA00023315"/>
    </source>
</evidence>
<dbReference type="SUPFAM" id="SSF47005">
    <property type="entry name" value="Peripheral subunit-binding domain of 2-oxo acid dehydrogenase complex"/>
    <property type="match status" value="1"/>
</dbReference>
<reference evidence="12 13" key="1">
    <citation type="journal article" date="2013" name="BMC Genomics">
        <title>The miniature genome of a carnivorous plant Genlisea aurea contains a low number of genes and short non-coding sequences.</title>
        <authorList>
            <person name="Leushkin E.V."/>
            <person name="Sutormin R.A."/>
            <person name="Nabieva E.R."/>
            <person name="Penin A.A."/>
            <person name="Kondrashov A.S."/>
            <person name="Logacheva M.D."/>
        </authorList>
    </citation>
    <scope>NUCLEOTIDE SEQUENCE [LARGE SCALE GENOMIC DNA]</scope>
</reference>
<evidence type="ECO:0000256" key="7">
    <source>
        <dbReference type="ARBA" id="ARBA00023128"/>
    </source>
</evidence>
<dbReference type="SUPFAM" id="SSF52777">
    <property type="entry name" value="CoA-dependent acyltransferases"/>
    <property type="match status" value="1"/>
</dbReference>
<protein>
    <recommendedName>
        <fullName evidence="9">Dihydrolipoamide acetyltransferase component of pyruvate dehydrogenase complex</fullName>
        <ecNumber evidence="9">2.3.1.-</ecNumber>
    </recommendedName>
</protein>
<dbReference type="PANTHER" id="PTHR43178">
    <property type="entry name" value="DIHYDROLIPOAMIDE ACETYLTRANSFERASE COMPONENT OF PYRUVATE DEHYDROGENASE COMPLEX"/>
    <property type="match status" value="1"/>
</dbReference>
<comment type="caution">
    <text evidence="12">The sequence shown here is derived from an EMBL/GenBank/DDBJ whole genome shotgun (WGS) entry which is preliminary data.</text>
</comment>
<comment type="cofactor">
    <cofactor evidence="1 9">
        <name>(R)-lipoate</name>
        <dbReference type="ChEBI" id="CHEBI:83088"/>
    </cofactor>
</comment>
<evidence type="ECO:0000256" key="3">
    <source>
        <dbReference type="ARBA" id="ARBA00007317"/>
    </source>
</evidence>
<dbReference type="EMBL" id="AUSU01006398">
    <property type="protein sequence ID" value="EPS62094.1"/>
    <property type="molecule type" value="Genomic_DNA"/>
</dbReference>
<evidence type="ECO:0000256" key="4">
    <source>
        <dbReference type="ARBA" id="ARBA00022679"/>
    </source>
</evidence>
<keyword evidence="7" id="KW-0496">Mitochondrion</keyword>
<feature type="domain" description="Lipoyl-binding" evidence="10">
    <location>
        <begin position="23"/>
        <end position="100"/>
    </location>
</feature>
<dbReference type="InterPro" id="IPR050743">
    <property type="entry name" value="2-oxoacid_DH_E2_comp"/>
</dbReference>
<dbReference type="Proteomes" id="UP000015453">
    <property type="component" value="Unassembled WGS sequence"/>
</dbReference>
<dbReference type="InterPro" id="IPR000089">
    <property type="entry name" value="Biotin_lipoyl"/>
</dbReference>
<dbReference type="GO" id="GO:0016407">
    <property type="term" value="F:acetyltransferase activity"/>
    <property type="evidence" value="ECO:0007669"/>
    <property type="project" value="TreeGrafter"/>
</dbReference>
<name>S8C5S8_9LAMI</name>
<feature type="non-terminal residue" evidence="12">
    <location>
        <position position="1"/>
    </location>
</feature>
<dbReference type="AlphaFoldDB" id="S8C5S8"/>
<evidence type="ECO:0000256" key="2">
    <source>
        <dbReference type="ARBA" id="ARBA00004305"/>
    </source>
</evidence>
<evidence type="ECO:0000313" key="12">
    <source>
        <dbReference type="EMBL" id="EPS62094.1"/>
    </source>
</evidence>
<evidence type="ECO:0000256" key="1">
    <source>
        <dbReference type="ARBA" id="ARBA00001938"/>
    </source>
</evidence>
<evidence type="ECO:0000256" key="5">
    <source>
        <dbReference type="ARBA" id="ARBA00022823"/>
    </source>
</evidence>
<dbReference type="Pfam" id="PF00198">
    <property type="entry name" value="2-oxoacid_dh"/>
    <property type="match status" value="1"/>
</dbReference>
<keyword evidence="5 9" id="KW-0450">Lipoyl</keyword>
<dbReference type="PANTHER" id="PTHR43178:SF14">
    <property type="entry name" value="LIPOAMIDE ACYLTRANSFERASE COMPONENT OF BRANCHED-CHAIN ALPHA-KETO ACID DEHYDROGENASE COMPLEX, MITOCHONDRIAL"/>
    <property type="match status" value="1"/>
</dbReference>
<dbReference type="GO" id="GO:0005759">
    <property type="term" value="C:mitochondrial matrix"/>
    <property type="evidence" value="ECO:0007669"/>
    <property type="project" value="UniProtKB-SubCell"/>
</dbReference>
<dbReference type="Pfam" id="PF02817">
    <property type="entry name" value="E3_binding"/>
    <property type="match status" value="1"/>
</dbReference>
<evidence type="ECO:0000256" key="9">
    <source>
        <dbReference type="RuleBase" id="RU003423"/>
    </source>
</evidence>
<dbReference type="SUPFAM" id="SSF51230">
    <property type="entry name" value="Single hybrid motif"/>
    <property type="match status" value="1"/>
</dbReference>
<dbReference type="CDD" id="cd06849">
    <property type="entry name" value="lipoyl_domain"/>
    <property type="match status" value="1"/>
</dbReference>
<evidence type="ECO:0000259" key="11">
    <source>
        <dbReference type="PROSITE" id="PS51826"/>
    </source>
</evidence>
<keyword evidence="8 9" id="KW-0012">Acyltransferase</keyword>
<keyword evidence="13" id="KW-1185">Reference proteome</keyword>
<dbReference type="Gene3D" id="3.30.559.10">
    <property type="entry name" value="Chloramphenicol acetyltransferase-like domain"/>
    <property type="match status" value="1"/>
</dbReference>
<gene>
    <name evidence="12" type="ORF">M569_12699</name>
</gene>
<keyword evidence="4 9" id="KW-0808">Transferase</keyword>
<comment type="similarity">
    <text evidence="3 9">Belongs to the 2-oxoacid dehydrogenase family.</text>
</comment>
<dbReference type="Gene3D" id="4.10.320.10">
    <property type="entry name" value="E3-binding domain"/>
    <property type="match status" value="1"/>
</dbReference>
<keyword evidence="6" id="KW-0809">Transit peptide</keyword>
<proteinExistence type="inferred from homology"/>
<dbReference type="EC" id="2.3.1.-" evidence="9"/>
<accession>S8C5S8</accession>
<feature type="domain" description="Peripheral subunit-binding (PSBD)" evidence="11">
    <location>
        <begin position="130"/>
        <end position="167"/>
    </location>
</feature>
<dbReference type="PROSITE" id="PS00189">
    <property type="entry name" value="LIPOYL"/>
    <property type="match status" value="1"/>
</dbReference>
<dbReference type="PROSITE" id="PS50968">
    <property type="entry name" value="BIOTINYL_LIPOYL"/>
    <property type="match status" value="1"/>
</dbReference>
<sequence length="327" mass="35657">SIALGIKGCYFTTQSPADRRLGSGVVEVPLAQTGEGIAECELLKWFVQEGDQVEEFQPLCEVQSDKATMEITSRYKGKVSEVLHVPGNIVKVGETLLRLAVSEVGFPEVSELESNVADSEPACSRTSRALSTPAVRGYAKRLGVNVEDVPGTGKDGRVLKEDVLNYAAPHENFSKESSSASSAETFISGDSSSFHEVPRVDEFEFEDKTVTLRGFHRAMAKSMTLAARIPHFHFVDEIDCDSLIELKQSFRNENSDPGVKHSFLPLLIKSLSLALTKHPLLNSSFNEELQELTLKGSHNVGIAMATPNGLVVPNIKRVQSLSILQVS</sequence>
<dbReference type="InterPro" id="IPR001078">
    <property type="entry name" value="2-oxoacid_DH_actylTfrase"/>
</dbReference>
<dbReference type="Pfam" id="PF00364">
    <property type="entry name" value="Biotin_lipoyl"/>
    <property type="match status" value="1"/>
</dbReference>